<dbReference type="EMBL" id="CABPRZ010000025">
    <property type="protein sequence ID" value="VVE48967.1"/>
    <property type="molecule type" value="Genomic_DNA"/>
</dbReference>
<name>A0A5E4YK99_9BURK</name>
<evidence type="ECO:0000256" key="1">
    <source>
        <dbReference type="SAM" id="MobiDB-lite"/>
    </source>
</evidence>
<feature type="region of interest" description="Disordered" evidence="1">
    <location>
        <begin position="1"/>
        <end position="25"/>
    </location>
</feature>
<dbReference type="OrthoDB" id="8942075at2"/>
<dbReference type="RefSeq" id="WP_150699256.1">
    <property type="nucleotide sequence ID" value="NZ_CABPRZ010000025.1"/>
</dbReference>
<keyword evidence="3" id="KW-1185">Reference proteome</keyword>
<gene>
    <name evidence="2" type="ORF">PTE30175_04470</name>
</gene>
<reference evidence="2 3" key="1">
    <citation type="submission" date="2019-08" db="EMBL/GenBank/DDBJ databases">
        <authorList>
            <person name="Peeters C."/>
        </authorList>
    </citation>
    <scope>NUCLEOTIDE SEQUENCE [LARGE SCALE GENOMIC DNA]</scope>
    <source>
        <strain evidence="2 3">LMG 30175</strain>
    </source>
</reference>
<proteinExistence type="predicted"/>
<organism evidence="2 3">
    <name type="scientific">Pandoraea terrae</name>
    <dbReference type="NCBI Taxonomy" id="1537710"/>
    <lineage>
        <taxon>Bacteria</taxon>
        <taxon>Pseudomonadati</taxon>
        <taxon>Pseudomonadota</taxon>
        <taxon>Betaproteobacteria</taxon>
        <taxon>Burkholderiales</taxon>
        <taxon>Burkholderiaceae</taxon>
        <taxon>Pandoraea</taxon>
    </lineage>
</organism>
<protein>
    <submittedName>
        <fullName evidence="2">Uncharacterized protein</fullName>
    </submittedName>
</protein>
<dbReference type="AlphaFoldDB" id="A0A5E4YK99"/>
<sequence length="106" mass="11670">MSAKRRKADLTRWLSAGEPGGHEQRCLPPQSADFEGFIVWSYTKNLYLGQILDESTGQPADTFVPESIFSLQFNTFDEASERASNLDAPAVVLFAAEFNGEVLVIG</sequence>
<dbReference type="Proteomes" id="UP000414233">
    <property type="component" value="Unassembled WGS sequence"/>
</dbReference>
<accession>A0A5E4YK99</accession>
<evidence type="ECO:0000313" key="2">
    <source>
        <dbReference type="EMBL" id="VVE48967.1"/>
    </source>
</evidence>
<evidence type="ECO:0000313" key="3">
    <source>
        <dbReference type="Proteomes" id="UP000414233"/>
    </source>
</evidence>